<organism evidence="2 3">
    <name type="scientific">Anaeromyxobacter oryzae</name>
    <dbReference type="NCBI Taxonomy" id="2918170"/>
    <lineage>
        <taxon>Bacteria</taxon>
        <taxon>Pseudomonadati</taxon>
        <taxon>Myxococcota</taxon>
        <taxon>Myxococcia</taxon>
        <taxon>Myxococcales</taxon>
        <taxon>Cystobacterineae</taxon>
        <taxon>Anaeromyxobacteraceae</taxon>
        <taxon>Anaeromyxobacter</taxon>
    </lineage>
</organism>
<accession>A0ABN6MR34</accession>
<gene>
    <name evidence="2" type="ORF">AMOR_23910</name>
</gene>
<evidence type="ECO:0000256" key="1">
    <source>
        <dbReference type="SAM" id="SignalP"/>
    </source>
</evidence>
<dbReference type="EMBL" id="AP025591">
    <property type="protein sequence ID" value="BDG03395.1"/>
    <property type="molecule type" value="Genomic_DNA"/>
</dbReference>
<evidence type="ECO:0000313" key="2">
    <source>
        <dbReference type="EMBL" id="BDG03395.1"/>
    </source>
</evidence>
<feature type="chain" id="PRO_5046963218" description="Outer membrane protein beta-barrel domain-containing protein" evidence="1">
    <location>
        <begin position="25"/>
        <end position="218"/>
    </location>
</feature>
<dbReference type="RefSeq" id="WP_248361369.1">
    <property type="nucleotide sequence ID" value="NZ_AP025591.1"/>
</dbReference>
<dbReference type="Proteomes" id="UP001162891">
    <property type="component" value="Chromosome"/>
</dbReference>
<keyword evidence="1" id="KW-0732">Signal</keyword>
<name>A0ABN6MR34_9BACT</name>
<sequence>MRVGTTLRAAAAAAGLALAARAGADPAWSIRVLGGGAWSPRTRLDVEQNGEPDIRVQASWDHKPFEAPLYWVVGFARRNRGREWSLELIHDKLYLENPPPEVQEFTLSHGWNLLLAGYGYEVQPGLWIRGGAGPVISHPENIVRGRTNVQNTGVDGYHLSGAALWAGLEERISFWRMEVILGVRGTAAYAEVPIAGGFARVPNLAFHANLGLAFDLVR</sequence>
<proteinExistence type="predicted"/>
<protein>
    <recommendedName>
        <fullName evidence="4">Outer membrane protein beta-barrel domain-containing protein</fullName>
    </recommendedName>
</protein>
<evidence type="ECO:0000313" key="3">
    <source>
        <dbReference type="Proteomes" id="UP001162891"/>
    </source>
</evidence>
<keyword evidence="3" id="KW-1185">Reference proteome</keyword>
<feature type="signal peptide" evidence="1">
    <location>
        <begin position="1"/>
        <end position="24"/>
    </location>
</feature>
<evidence type="ECO:0008006" key="4">
    <source>
        <dbReference type="Google" id="ProtNLM"/>
    </source>
</evidence>
<reference evidence="3" key="1">
    <citation type="journal article" date="2022" name="Int. J. Syst. Evol. Microbiol.">
        <title>Anaeromyxobacter oryzae sp. nov., Anaeromyxobacter diazotrophicus sp. nov. and Anaeromyxobacter paludicola sp. nov., isolated from paddy soils.</title>
        <authorList>
            <person name="Itoh H."/>
            <person name="Xu Z."/>
            <person name="Mise K."/>
            <person name="Masuda Y."/>
            <person name="Ushijima N."/>
            <person name="Hayakawa C."/>
            <person name="Shiratori Y."/>
            <person name="Senoo K."/>
        </authorList>
    </citation>
    <scope>NUCLEOTIDE SEQUENCE [LARGE SCALE GENOMIC DNA]</scope>
    <source>
        <strain evidence="3">Red232</strain>
    </source>
</reference>